<reference evidence="1" key="1">
    <citation type="submission" date="2024-06" db="EMBL/GenBank/DDBJ databases">
        <authorList>
            <person name="Liu X."/>
            <person name="Lenzi L."/>
            <person name="Haldenby T S."/>
            <person name="Uol C."/>
        </authorList>
    </citation>
    <scope>NUCLEOTIDE SEQUENCE</scope>
</reference>
<sequence length="106" mass="11937">MNGLVTPNAWLPLIRPNQQPDGLEDLRIDEDMDGATKPAADNLHITYTVTQTHGQISGIEPSDSCSWNRISWTLICFAMRKAFQFRTHSPGLKRILCRDRSVPTNS</sequence>
<protein>
    <submittedName>
        <fullName evidence="1">Uncharacterized protein</fullName>
    </submittedName>
</protein>
<dbReference type="AlphaFoldDB" id="A0AAV2T792"/>
<dbReference type="EMBL" id="CAXLJL010000090">
    <property type="protein sequence ID" value="CAL5131302.1"/>
    <property type="molecule type" value="Genomic_DNA"/>
</dbReference>
<gene>
    <name evidence="1" type="ORF">CDAUBV1_LOCUS3727</name>
</gene>
<evidence type="ECO:0000313" key="1">
    <source>
        <dbReference type="EMBL" id="CAL5131302.1"/>
    </source>
</evidence>
<evidence type="ECO:0000313" key="2">
    <source>
        <dbReference type="Proteomes" id="UP001497525"/>
    </source>
</evidence>
<comment type="caution">
    <text evidence="1">The sequence shown here is derived from an EMBL/GenBank/DDBJ whole genome shotgun (WGS) entry which is preliminary data.</text>
</comment>
<organism evidence="1 2">
    <name type="scientific">Calicophoron daubneyi</name>
    <name type="common">Rumen fluke</name>
    <name type="synonym">Paramphistomum daubneyi</name>
    <dbReference type="NCBI Taxonomy" id="300641"/>
    <lineage>
        <taxon>Eukaryota</taxon>
        <taxon>Metazoa</taxon>
        <taxon>Spiralia</taxon>
        <taxon>Lophotrochozoa</taxon>
        <taxon>Platyhelminthes</taxon>
        <taxon>Trematoda</taxon>
        <taxon>Digenea</taxon>
        <taxon>Plagiorchiida</taxon>
        <taxon>Pronocephalata</taxon>
        <taxon>Paramphistomoidea</taxon>
        <taxon>Paramphistomidae</taxon>
        <taxon>Calicophoron</taxon>
    </lineage>
</organism>
<proteinExistence type="predicted"/>
<accession>A0AAV2T792</accession>
<name>A0AAV2T792_CALDB</name>
<dbReference type="Proteomes" id="UP001497525">
    <property type="component" value="Unassembled WGS sequence"/>
</dbReference>